<organism evidence="1 2">
    <name type="scientific">Desulfolutivibrio sulfodismutans</name>
    <dbReference type="NCBI Taxonomy" id="63561"/>
    <lineage>
        <taxon>Bacteria</taxon>
        <taxon>Pseudomonadati</taxon>
        <taxon>Thermodesulfobacteriota</taxon>
        <taxon>Desulfovibrionia</taxon>
        <taxon>Desulfovibrionales</taxon>
        <taxon>Desulfovibrionaceae</taxon>
        <taxon>Desulfolutivibrio</taxon>
    </lineage>
</organism>
<proteinExistence type="predicted"/>
<name>A0A7K3NP02_9BACT</name>
<gene>
    <name evidence="1" type="ORF">G3N56_09270</name>
</gene>
<comment type="caution">
    <text evidence="1">The sequence shown here is derived from an EMBL/GenBank/DDBJ whole genome shotgun (WGS) entry which is preliminary data.</text>
</comment>
<sequence length="886" mass="100343">MDADLNVRLGERCEGLAGAVQQAAAWVRDNRELVRGEHDGLLAELRRTGRFFRRCRTAATRKMCVGVFGPSQAGKSYLISALARDANDTLLADFSGETHDFVREINPIGGKESTGLVTRFTMTRPGPLPEGFPVQVRLLSETDLVKVFANTYYADCEHDDVPDAKAIEQELDALEKKVLPVGGKISLDDFEELQEYLLKNFKSKTRVQELLRSYWPRALEIGPRLGVKDRLRLYSLIWDKVEDFDKALEKLVTALEGLGHPEYAYCPLSALIPREKSIIDVAMLDGLGAPSMEDSITVVTLEGNRADLPRSVVTALTAELAIVMREKPDEYFTHTDLLDFPGYRARYNYQHVRMELKKEGTLKELFLRGKVAYLFQRYCTERELTSMLLCIAPGPQEVQDLPGVINDWVCSTHGETPQRRLGKPVSLFFVLTKCDEEFGEKMGDSSIEKRWDIRLEASLIQFFGRQHDWPNDWDGKRNFDNVFLLRNPNFIFDKVLEYNANRREIGIRPEKMPFVEQMRDSFFQSAAVASHFSDPHAAWDAVMTFNDGGIGLIRERLRPICNPELKRQQIESSLVERLERLVTRLSAYWKSDDKAEVRKQKDDLGTRLVRIFAEMIQHQRFGEFLCRLCIQDHDLHAMYYDAKRDMMRMEAEETAPHAPVPSVVGMTTAAGDILNDVLGIKLDPAPQAAESMDAASPAPPLDETASFASRIEGYWCQRLRELSDDPVLQQYFGLPQKEFGDFVGELIQGAARLGLRAGMEEAMRKAAAYADIDMERVVWKQSSLAAGSLNAFLDWLGCNPRLRSEAERTLLVRGRNVTVFSPPPPVAVSPHLSDELGVLEQKWYRDWLMALLACISANVDFDGKTTVNVEQNRILGDIIRVFAPQT</sequence>
<reference evidence="1 2" key="1">
    <citation type="submission" date="2020-02" db="EMBL/GenBank/DDBJ databases">
        <title>Comparative genomics of sulfur disproportionating microorganisms.</title>
        <authorList>
            <person name="Ward L.M."/>
            <person name="Bertran E."/>
            <person name="Johnston D.T."/>
        </authorList>
    </citation>
    <scope>NUCLEOTIDE SEQUENCE [LARGE SCALE GENOMIC DNA]</scope>
    <source>
        <strain evidence="1 2">DSM 3696</strain>
    </source>
</reference>
<dbReference type="EMBL" id="JAAGRQ010000031">
    <property type="protein sequence ID" value="NDY56929.1"/>
    <property type="molecule type" value="Genomic_DNA"/>
</dbReference>
<dbReference type="AlphaFoldDB" id="A0A7K3NP02"/>
<accession>A0A7K3NP02</accession>
<keyword evidence="2" id="KW-1185">Reference proteome</keyword>
<dbReference type="InterPro" id="IPR027417">
    <property type="entry name" value="P-loop_NTPase"/>
</dbReference>
<dbReference type="InterPro" id="IPR017030">
    <property type="entry name" value="Vir_effector_SfrC"/>
</dbReference>
<dbReference type="PIRSF" id="PIRSF034586">
    <property type="entry name" value="Vir_effector_SfrC"/>
    <property type="match status" value="1"/>
</dbReference>
<evidence type="ECO:0000313" key="1">
    <source>
        <dbReference type="EMBL" id="NDY56929.1"/>
    </source>
</evidence>
<evidence type="ECO:0000313" key="2">
    <source>
        <dbReference type="Proteomes" id="UP000469724"/>
    </source>
</evidence>
<protein>
    <submittedName>
        <fullName evidence="1">Type III effector HopL1</fullName>
    </submittedName>
</protein>
<dbReference type="SUPFAM" id="SSF52540">
    <property type="entry name" value="P-loop containing nucleoside triphosphate hydrolases"/>
    <property type="match status" value="1"/>
</dbReference>
<dbReference type="Proteomes" id="UP000469724">
    <property type="component" value="Unassembled WGS sequence"/>
</dbReference>
<dbReference type="Pfam" id="PF10139">
    <property type="entry name" value="Virul_Fac"/>
    <property type="match status" value="1"/>
</dbReference>
<dbReference type="RefSeq" id="WP_163301975.1">
    <property type="nucleotide sequence ID" value="NZ_JAAGRQ010000031.1"/>
</dbReference>